<feature type="region of interest" description="Disordered" evidence="3">
    <location>
        <begin position="1"/>
        <end position="22"/>
    </location>
</feature>
<evidence type="ECO:0000313" key="6">
    <source>
        <dbReference type="Proteomes" id="UP000298284"/>
    </source>
</evidence>
<proteinExistence type="predicted"/>
<dbReference type="InterPro" id="IPR000674">
    <property type="entry name" value="Ald_Oxase/Xan_DH_a/b"/>
</dbReference>
<reference evidence="5 6" key="1">
    <citation type="submission" date="2019-04" db="EMBL/GenBank/DDBJ databases">
        <authorList>
            <person name="Feng G."/>
            <person name="Zhang J."/>
            <person name="Zhu H."/>
        </authorList>
    </citation>
    <scope>NUCLEOTIDE SEQUENCE [LARGE SCALE GENOMIC DNA]</scope>
    <source>
        <strain evidence="5 6">JCM 19491</strain>
    </source>
</reference>
<keyword evidence="2" id="KW-0560">Oxidoreductase</keyword>
<dbReference type="GO" id="GO:0016491">
    <property type="term" value="F:oxidoreductase activity"/>
    <property type="evidence" value="ECO:0007669"/>
    <property type="project" value="UniProtKB-KW"/>
</dbReference>
<dbReference type="PANTHER" id="PTHR11908:SF132">
    <property type="entry name" value="ALDEHYDE OXIDASE 1-RELATED"/>
    <property type="match status" value="1"/>
</dbReference>
<dbReference type="Pfam" id="PF20256">
    <property type="entry name" value="MoCoBD_2"/>
    <property type="match status" value="1"/>
</dbReference>
<keyword evidence="6" id="KW-1185">Reference proteome</keyword>
<evidence type="ECO:0000256" key="3">
    <source>
        <dbReference type="SAM" id="MobiDB-lite"/>
    </source>
</evidence>
<comment type="caution">
    <text evidence="5">The sequence shown here is derived from an EMBL/GenBank/DDBJ whole genome shotgun (WGS) entry which is preliminary data.</text>
</comment>
<accession>A0A4Z0MRD8</accession>
<evidence type="ECO:0000256" key="2">
    <source>
        <dbReference type="ARBA" id="ARBA00023002"/>
    </source>
</evidence>
<dbReference type="InterPro" id="IPR046867">
    <property type="entry name" value="AldOxase/xan_DH_MoCoBD2"/>
</dbReference>
<name>A0A4Z0MRD8_9BACT</name>
<dbReference type="Pfam" id="PF02738">
    <property type="entry name" value="MoCoBD_1"/>
    <property type="match status" value="1"/>
</dbReference>
<evidence type="ECO:0000256" key="1">
    <source>
        <dbReference type="ARBA" id="ARBA00022505"/>
    </source>
</evidence>
<dbReference type="InterPro" id="IPR036856">
    <property type="entry name" value="Ald_Oxase/Xan_DH_a/b_sf"/>
</dbReference>
<dbReference type="SMART" id="SM01008">
    <property type="entry name" value="Ald_Xan_dh_C"/>
    <property type="match status" value="1"/>
</dbReference>
<dbReference type="EMBL" id="SRKZ01000001">
    <property type="protein sequence ID" value="TGD82393.1"/>
    <property type="molecule type" value="Genomic_DNA"/>
</dbReference>
<dbReference type="InterPro" id="IPR008274">
    <property type="entry name" value="AldOxase/xan_DH_MoCoBD1"/>
</dbReference>
<dbReference type="Gene3D" id="3.30.365.10">
    <property type="entry name" value="Aldehyde oxidase/xanthine dehydrogenase, molybdopterin binding domain"/>
    <property type="match status" value="4"/>
</dbReference>
<dbReference type="Proteomes" id="UP000298284">
    <property type="component" value="Unassembled WGS sequence"/>
</dbReference>
<dbReference type="PANTHER" id="PTHR11908">
    <property type="entry name" value="XANTHINE DEHYDROGENASE"/>
    <property type="match status" value="1"/>
</dbReference>
<dbReference type="SUPFAM" id="SSF56003">
    <property type="entry name" value="Molybdenum cofactor-binding domain"/>
    <property type="match status" value="1"/>
</dbReference>
<gene>
    <name evidence="5" type="ORF">EU557_00975</name>
</gene>
<evidence type="ECO:0000313" key="5">
    <source>
        <dbReference type="EMBL" id="TGD82393.1"/>
    </source>
</evidence>
<dbReference type="InterPro" id="IPR016208">
    <property type="entry name" value="Ald_Oxase/xanthine_DH-like"/>
</dbReference>
<dbReference type="InterPro" id="IPR037165">
    <property type="entry name" value="AldOxase/xan_DH_Mopterin-bd_sf"/>
</dbReference>
<dbReference type="AlphaFoldDB" id="A0A4Z0MRD8"/>
<dbReference type="RefSeq" id="WP_135528556.1">
    <property type="nucleotide sequence ID" value="NZ_SRKZ01000001.1"/>
</dbReference>
<evidence type="ECO:0000259" key="4">
    <source>
        <dbReference type="SMART" id="SM01008"/>
    </source>
</evidence>
<dbReference type="Pfam" id="PF01315">
    <property type="entry name" value="Ald_Xan_dh_C"/>
    <property type="match status" value="1"/>
</dbReference>
<dbReference type="SUPFAM" id="SSF54665">
    <property type="entry name" value="CO dehydrogenase molybdoprotein N-domain-like"/>
    <property type="match status" value="1"/>
</dbReference>
<dbReference type="GO" id="GO:0005506">
    <property type="term" value="F:iron ion binding"/>
    <property type="evidence" value="ECO:0007669"/>
    <property type="project" value="InterPro"/>
</dbReference>
<keyword evidence="1" id="KW-0500">Molybdenum</keyword>
<protein>
    <submittedName>
        <fullName evidence="5">Xanthine dehydrogenase family protein molybdopterin-binding subunit</fullName>
    </submittedName>
</protein>
<dbReference type="Gene3D" id="3.90.1170.50">
    <property type="entry name" value="Aldehyde oxidase/xanthine dehydrogenase, a/b hammerhead"/>
    <property type="match status" value="1"/>
</dbReference>
<organism evidence="5 6">
    <name type="scientific">Hymenobacter wooponensis</name>
    <dbReference type="NCBI Taxonomy" id="1525360"/>
    <lineage>
        <taxon>Bacteria</taxon>
        <taxon>Pseudomonadati</taxon>
        <taxon>Bacteroidota</taxon>
        <taxon>Cytophagia</taxon>
        <taxon>Cytophagales</taxon>
        <taxon>Hymenobacteraceae</taxon>
        <taxon>Hymenobacter</taxon>
    </lineage>
</organism>
<sequence length="779" mass="83714">MDIEPAFFETNPKAGSVGQPLDRVDGRAKVTGQAKYSAEFNNLPGLVHAVLKTSDVAKGRIQSIDTSAAQKEPGVLAILTHQNVPKLAKTPNDPEGKKAIGAPMGFLPLTSDQVHYAGQPVAIIVADTLERAQHAAALVRVQIAAEKPLASYVDPRAELFDPQKVQDGKTDGHTVRGNPKAAFAAAPVQLTHTYTHAINHHNPMEPGATTAHWEAPDRLTVYESTQGVTRTQKALSTMLGLAAEQVRVVTKYLGGGFGCKGSTWPHTVLTVQAARAVGRPVKLSLTRPQMFTSMGHREDQTQTLKVGATKEGKLLALIHEKTSTTSPWDNYAEPNSRIINLLYKCPAFESTYQLARADVMTSTFTRAPGEAPGSFAIECSMDDLAYQVGLDPLQIRLLNYADKDYSTNKPWSSKSLKQCYARGAELFGWSKRNPKAGETRDGRLLVGMGMATASYPVHNNQGTARVRLYADGHALVQTGATDLGTGTYTVMTQVAADALWLAPDKVRFELGDTKLPTAPNSGGSVAAGTVSSSIYMAAQDVWQKLIKLATQDKKSPLYRAKVADVMVENGRMVLKANKAKGEDYATLMKRNETADIEGTGNGKYGAGYESGLAAGPADSGHQDDMAGHSMHSFGAHFCEVKVDPELGTVRVTRWVSVHAAGRILNAKTARSQIIGGSIFGIGSALMERTVRDDQFARYTNASLADYHIPVNADIPDMTVEFIEEHDPYINAMGVKGIGEISMVGVAAAVANAVYHATGKRIRSLPITPDKVLQAKAMQV</sequence>
<dbReference type="OrthoDB" id="9759099at2"/>
<feature type="domain" description="Aldehyde oxidase/xanthine dehydrogenase a/b hammerhead" evidence="4">
    <location>
        <begin position="31"/>
        <end position="147"/>
    </location>
</feature>